<protein>
    <submittedName>
        <fullName evidence="1">Sister chromatid cohesion protein PDS5 homolog A</fullName>
    </submittedName>
</protein>
<dbReference type="EMBL" id="BPLR01003810">
    <property type="protein sequence ID" value="GIX88955.1"/>
    <property type="molecule type" value="Genomic_DNA"/>
</dbReference>
<evidence type="ECO:0000313" key="2">
    <source>
        <dbReference type="Proteomes" id="UP001054945"/>
    </source>
</evidence>
<evidence type="ECO:0000313" key="1">
    <source>
        <dbReference type="EMBL" id="GIX88955.1"/>
    </source>
</evidence>
<dbReference type="Proteomes" id="UP001054945">
    <property type="component" value="Unassembled WGS sequence"/>
</dbReference>
<dbReference type="AlphaFoldDB" id="A0AAV4NYY2"/>
<proteinExistence type="predicted"/>
<name>A0AAV4NYY2_CAEEX</name>
<gene>
    <name evidence="1" type="primary">PDS5A</name>
    <name evidence="1" type="ORF">CEXT_18901</name>
</gene>
<reference evidence="1 2" key="1">
    <citation type="submission" date="2021-06" db="EMBL/GenBank/DDBJ databases">
        <title>Caerostris extrusa draft genome.</title>
        <authorList>
            <person name="Kono N."/>
            <person name="Arakawa K."/>
        </authorList>
    </citation>
    <scope>NUCLEOTIDE SEQUENCE [LARGE SCALE GENOMIC DNA]</scope>
</reference>
<sequence>MHFLLNHPELRADITVTDELLNFVKERTLDKKFKIRKEALLGLAMLYKQHMSNPEIPESTKECISWIKNKVLHVYYQTALEDRLLVERILHTCLVPYNNTLEDRMKKLYQLFCSVDEYAIKAF</sequence>
<comment type="caution">
    <text evidence="1">The sequence shown here is derived from an EMBL/GenBank/DDBJ whole genome shotgun (WGS) entry which is preliminary data.</text>
</comment>
<accession>A0AAV4NYY2</accession>
<keyword evidence="2" id="KW-1185">Reference proteome</keyword>
<dbReference type="Pfam" id="PF20168">
    <property type="entry name" value="PDS5"/>
    <property type="match status" value="1"/>
</dbReference>
<organism evidence="1 2">
    <name type="scientific">Caerostris extrusa</name>
    <name type="common">Bark spider</name>
    <name type="synonym">Caerostris bankana</name>
    <dbReference type="NCBI Taxonomy" id="172846"/>
    <lineage>
        <taxon>Eukaryota</taxon>
        <taxon>Metazoa</taxon>
        <taxon>Ecdysozoa</taxon>
        <taxon>Arthropoda</taxon>
        <taxon>Chelicerata</taxon>
        <taxon>Arachnida</taxon>
        <taxon>Araneae</taxon>
        <taxon>Araneomorphae</taxon>
        <taxon>Entelegynae</taxon>
        <taxon>Araneoidea</taxon>
        <taxon>Araneidae</taxon>
        <taxon>Caerostris</taxon>
    </lineage>
</organism>